<name>A0A562VMU6_9BACT</name>
<keyword evidence="1" id="KW-0812">Transmembrane</keyword>
<dbReference type="Proteomes" id="UP000319449">
    <property type="component" value="Unassembled WGS sequence"/>
</dbReference>
<keyword evidence="3" id="KW-1185">Reference proteome</keyword>
<feature type="transmembrane region" description="Helical" evidence="1">
    <location>
        <begin position="62"/>
        <end position="79"/>
    </location>
</feature>
<sequence>MKNKQKTVIASILTFTSFLGFGYVEIGMSQLIRIAIYAVVIASPIMILIYKYKTTLLKTPKYLVPLGMIIGIVAFNILHKFHKNILIGFVLIVGILFVFMSCIYPDSVTANSAI</sequence>
<feature type="transmembrane region" description="Helical" evidence="1">
    <location>
        <begin position="7"/>
        <end position="24"/>
    </location>
</feature>
<accession>A0A562VMU6</accession>
<dbReference type="AlphaFoldDB" id="A0A562VMU6"/>
<dbReference type="OrthoDB" id="9983406at2"/>
<dbReference type="EMBL" id="VLLN01000009">
    <property type="protein sequence ID" value="TWJ19313.1"/>
    <property type="molecule type" value="Genomic_DNA"/>
</dbReference>
<protein>
    <submittedName>
        <fullName evidence="2">Uncharacterized protein</fullName>
    </submittedName>
</protein>
<dbReference type="RefSeq" id="WP_145021291.1">
    <property type="nucleotide sequence ID" value="NZ_VLLN01000009.1"/>
</dbReference>
<evidence type="ECO:0000313" key="3">
    <source>
        <dbReference type="Proteomes" id="UP000319449"/>
    </source>
</evidence>
<keyword evidence="1" id="KW-1133">Transmembrane helix</keyword>
<organism evidence="2 3">
    <name type="scientific">Geobacter argillaceus</name>
    <dbReference type="NCBI Taxonomy" id="345631"/>
    <lineage>
        <taxon>Bacteria</taxon>
        <taxon>Pseudomonadati</taxon>
        <taxon>Thermodesulfobacteriota</taxon>
        <taxon>Desulfuromonadia</taxon>
        <taxon>Geobacterales</taxon>
        <taxon>Geobacteraceae</taxon>
        <taxon>Geobacter</taxon>
    </lineage>
</organism>
<evidence type="ECO:0000256" key="1">
    <source>
        <dbReference type="SAM" id="Phobius"/>
    </source>
</evidence>
<proteinExistence type="predicted"/>
<comment type="caution">
    <text evidence="2">The sequence shown here is derived from an EMBL/GenBank/DDBJ whole genome shotgun (WGS) entry which is preliminary data.</text>
</comment>
<gene>
    <name evidence="2" type="ORF">JN12_01726</name>
</gene>
<keyword evidence="1" id="KW-0472">Membrane</keyword>
<feature type="transmembrane region" description="Helical" evidence="1">
    <location>
        <begin position="30"/>
        <end position="50"/>
    </location>
</feature>
<reference evidence="2 3" key="1">
    <citation type="submission" date="2019-07" db="EMBL/GenBank/DDBJ databases">
        <title>Genomic Encyclopedia of Archaeal and Bacterial Type Strains, Phase II (KMG-II): from individual species to whole genera.</title>
        <authorList>
            <person name="Goeker M."/>
        </authorList>
    </citation>
    <scope>NUCLEOTIDE SEQUENCE [LARGE SCALE GENOMIC DNA]</scope>
    <source>
        <strain evidence="2 3">ATCC BAA-1139</strain>
    </source>
</reference>
<feature type="transmembrane region" description="Helical" evidence="1">
    <location>
        <begin position="85"/>
        <end position="104"/>
    </location>
</feature>
<evidence type="ECO:0000313" key="2">
    <source>
        <dbReference type="EMBL" id="TWJ19313.1"/>
    </source>
</evidence>